<evidence type="ECO:0000313" key="4">
    <source>
        <dbReference type="Proteomes" id="UP000189137"/>
    </source>
</evidence>
<dbReference type="RefSeq" id="WP_022620546.1">
    <property type="nucleotide sequence ID" value="NZ_AP031492.1"/>
</dbReference>
<evidence type="ECO:0000313" key="1">
    <source>
        <dbReference type="EMBL" id="CDS84804.1"/>
    </source>
</evidence>
<organism evidence="2">
    <name type="scientific">Clostridioides difficile</name>
    <name type="common">Peptoclostridium difficile</name>
    <dbReference type="NCBI Taxonomy" id="1496"/>
    <lineage>
        <taxon>Bacteria</taxon>
        <taxon>Bacillati</taxon>
        <taxon>Bacillota</taxon>
        <taxon>Clostridia</taxon>
        <taxon>Peptostreptococcales</taxon>
        <taxon>Peptostreptococcaceae</taxon>
        <taxon>Clostridioides</taxon>
    </lineage>
</organism>
<evidence type="ECO:0000313" key="3">
    <source>
        <dbReference type="EMBL" id="SJT25543.1"/>
    </source>
</evidence>
<dbReference type="AlphaFoldDB" id="A0A069A7F4"/>
<gene>
    <name evidence="1" type="ORF">BN1096_460005</name>
    <name evidence="2" type="ORF">BN1097_460005</name>
    <name evidence="3" type="ORF">SAMEA3375112_04094</name>
</gene>
<accession>A0A069A7F4</accession>
<name>A0A069A7F4_CLODI</name>
<proteinExistence type="predicted"/>
<reference evidence="3 4" key="2">
    <citation type="submission" date="2017-02" db="EMBL/GenBank/DDBJ databases">
        <authorList>
            <consortium name="Pathogen Informatics"/>
        </authorList>
    </citation>
    <scope>NUCLEOTIDE SEQUENCE [LARGE SCALE GENOMIC DNA]</scope>
    <source>
        <strain evidence="3 4">VRECD0157</strain>
    </source>
</reference>
<sequence length="61" mass="7147">MIILSKTLSKGTDYKFTKEQIVNSKKYVNRKDLLNAILKENELYSFSEVEDRINKFMKGVS</sequence>
<protein>
    <submittedName>
        <fullName evidence="1">Putative phage protein</fullName>
    </submittedName>
</protein>
<dbReference type="EMBL" id="LK932383">
    <property type="protein sequence ID" value="CDS85313.1"/>
    <property type="molecule type" value="Genomic_DNA"/>
</dbReference>
<reference evidence="2" key="1">
    <citation type="submission" date="2014-07" db="EMBL/GenBank/DDBJ databases">
        <authorList>
            <person name="Monot Marc"/>
        </authorList>
    </citation>
    <scope>NUCLEOTIDE SEQUENCE</scope>
    <source>
        <strain evidence="2">7032994</strain>
    </source>
</reference>
<dbReference type="Proteomes" id="UP000189137">
    <property type="component" value="Unassembled WGS sequence"/>
</dbReference>
<dbReference type="EMBL" id="FUPS01000021">
    <property type="protein sequence ID" value="SJT25543.1"/>
    <property type="molecule type" value="Genomic_DNA"/>
</dbReference>
<evidence type="ECO:0000313" key="2">
    <source>
        <dbReference type="EMBL" id="CDS85313.1"/>
    </source>
</evidence>
<dbReference type="EMBL" id="LK932498">
    <property type="protein sequence ID" value="CDS84804.1"/>
    <property type="molecule type" value="Genomic_DNA"/>
</dbReference>